<keyword evidence="8" id="KW-0479">Metal-binding</keyword>
<evidence type="ECO:0000313" key="11">
    <source>
        <dbReference type="EMBL" id="NYJ34138.1"/>
    </source>
</evidence>
<evidence type="ECO:0000256" key="2">
    <source>
        <dbReference type="ARBA" id="ARBA00022490"/>
    </source>
</evidence>
<dbReference type="NCBIfam" id="TIGR00464">
    <property type="entry name" value="gltX_bact"/>
    <property type="match status" value="1"/>
</dbReference>
<feature type="domain" description="Glutamyl/glutaminyl-tRNA synthetase class Ib catalytic" evidence="9">
    <location>
        <begin position="6"/>
        <end position="306"/>
    </location>
</feature>
<dbReference type="InterPro" id="IPR045462">
    <property type="entry name" value="aa-tRNA-synth_I_cd-bd"/>
</dbReference>
<dbReference type="InterPro" id="IPR033910">
    <property type="entry name" value="GluRS_core"/>
</dbReference>
<dbReference type="InterPro" id="IPR049940">
    <property type="entry name" value="GluQ/Sye"/>
</dbReference>
<name>A0A7Z0EMS7_9ACTN</name>
<evidence type="ECO:0000259" key="9">
    <source>
        <dbReference type="Pfam" id="PF00749"/>
    </source>
</evidence>
<keyword evidence="7 8" id="KW-0030">Aminoacyl-tRNA synthetase</keyword>
<dbReference type="InterPro" id="IPR014729">
    <property type="entry name" value="Rossmann-like_a/b/a_fold"/>
</dbReference>
<reference evidence="11 12" key="1">
    <citation type="submission" date="2020-07" db="EMBL/GenBank/DDBJ databases">
        <title>Sequencing the genomes of 1000 actinobacteria strains.</title>
        <authorList>
            <person name="Klenk H.-P."/>
        </authorList>
    </citation>
    <scope>NUCLEOTIDE SEQUENCE [LARGE SCALE GENOMIC DNA]</scope>
    <source>
        <strain evidence="11 12">DSM 44442</strain>
    </source>
</reference>
<comment type="subcellular location">
    <subcellularLocation>
        <location evidence="8">Cytoplasm</location>
    </subcellularLocation>
</comment>
<dbReference type="SUPFAM" id="SSF48163">
    <property type="entry name" value="An anticodon-binding domain of class I aminoacyl-tRNA synthetases"/>
    <property type="match status" value="1"/>
</dbReference>
<protein>
    <recommendedName>
        <fullName evidence="8">Glutamate--tRNA ligase</fullName>
        <ecNumber evidence="8">6.1.1.17</ecNumber>
    </recommendedName>
    <alternativeName>
        <fullName evidence="8">Glutamyl-tRNA synthetase</fullName>
        <shortName evidence="8">GluRS</shortName>
    </alternativeName>
</protein>
<dbReference type="GO" id="GO:0008270">
    <property type="term" value="F:zinc ion binding"/>
    <property type="evidence" value="ECO:0007669"/>
    <property type="project" value="UniProtKB-UniRule"/>
</dbReference>
<feature type="binding site" evidence="8">
    <location>
        <position position="108"/>
    </location>
    <ligand>
        <name>Zn(2+)</name>
        <dbReference type="ChEBI" id="CHEBI:29105"/>
    </ligand>
</feature>
<dbReference type="InterPro" id="IPR008925">
    <property type="entry name" value="aa_tRNA-synth_I_cd-bd_sf"/>
</dbReference>
<dbReference type="CDD" id="cd00808">
    <property type="entry name" value="GluRS_core"/>
    <property type="match status" value="1"/>
</dbReference>
<evidence type="ECO:0000256" key="8">
    <source>
        <dbReference type="HAMAP-Rule" id="MF_00022"/>
    </source>
</evidence>
<comment type="cofactor">
    <cofactor evidence="8">
        <name>Zn(2+)</name>
        <dbReference type="ChEBI" id="CHEBI:29105"/>
    </cofactor>
    <text evidence="8">Binds 1 zinc ion per subunit.</text>
</comment>
<dbReference type="InterPro" id="IPR020751">
    <property type="entry name" value="aa-tRNA-synth_I_codon-bd_sub2"/>
</dbReference>
<gene>
    <name evidence="8" type="primary">gltX</name>
    <name evidence="11" type="ORF">HNR10_002019</name>
</gene>
<dbReference type="InterPro" id="IPR020752">
    <property type="entry name" value="Glu-tRNA-synth_I_codon-bd_sub1"/>
</dbReference>
<comment type="similarity">
    <text evidence="1 8">Belongs to the class-I aminoacyl-tRNA synthetase family. Glutamate--tRNA ligase type 1 subfamily.</text>
</comment>
<dbReference type="Pfam" id="PF00749">
    <property type="entry name" value="tRNA-synt_1c"/>
    <property type="match status" value="1"/>
</dbReference>
<keyword evidence="12" id="KW-1185">Reference proteome</keyword>
<dbReference type="Gene3D" id="3.40.50.620">
    <property type="entry name" value="HUPs"/>
    <property type="match status" value="1"/>
</dbReference>
<keyword evidence="4 8" id="KW-0547">Nucleotide-binding</keyword>
<evidence type="ECO:0000256" key="1">
    <source>
        <dbReference type="ARBA" id="ARBA00007894"/>
    </source>
</evidence>
<dbReference type="Gene3D" id="1.10.8.70">
    <property type="entry name" value="Glutamate-tRNA synthetase, class I, anticodon-binding domain 1"/>
    <property type="match status" value="1"/>
</dbReference>
<keyword evidence="5 8" id="KW-0067">ATP-binding</keyword>
<proteinExistence type="inferred from homology"/>
<dbReference type="InterPro" id="IPR020058">
    <property type="entry name" value="Glu/Gln-tRNA-synth_Ib_cat-dom"/>
</dbReference>
<keyword evidence="8" id="KW-0862">Zinc</keyword>
<dbReference type="RefSeq" id="WP_179822630.1">
    <property type="nucleotide sequence ID" value="NZ_JACCFS010000001.1"/>
</dbReference>
<dbReference type="PANTHER" id="PTHR43311:SF2">
    <property type="entry name" value="GLUTAMATE--TRNA LIGASE, MITOCHONDRIAL-RELATED"/>
    <property type="match status" value="1"/>
</dbReference>
<comment type="function">
    <text evidence="8">Catalyzes the attachment of glutamate to tRNA(Glu) in a two-step reaction: glutamate is first activated by ATP to form Glu-AMP and then transferred to the acceptor end of tRNA(Glu).</text>
</comment>
<dbReference type="InterPro" id="IPR004527">
    <property type="entry name" value="Glu-tRNA-ligase_bac/mito"/>
</dbReference>
<evidence type="ECO:0000256" key="5">
    <source>
        <dbReference type="ARBA" id="ARBA00022840"/>
    </source>
</evidence>
<dbReference type="GO" id="GO:0000049">
    <property type="term" value="F:tRNA binding"/>
    <property type="evidence" value="ECO:0007669"/>
    <property type="project" value="InterPro"/>
</dbReference>
<feature type="short sequence motif" description="'HIGH' region" evidence="8">
    <location>
        <begin position="12"/>
        <end position="22"/>
    </location>
</feature>
<dbReference type="AlphaFoldDB" id="A0A7Z0EMS7"/>
<dbReference type="Proteomes" id="UP000572051">
    <property type="component" value="Unassembled WGS sequence"/>
</dbReference>
<evidence type="ECO:0000256" key="3">
    <source>
        <dbReference type="ARBA" id="ARBA00022598"/>
    </source>
</evidence>
<dbReference type="GO" id="GO:0004818">
    <property type="term" value="F:glutamate-tRNA ligase activity"/>
    <property type="evidence" value="ECO:0007669"/>
    <property type="project" value="UniProtKB-UniRule"/>
</dbReference>
<evidence type="ECO:0000256" key="4">
    <source>
        <dbReference type="ARBA" id="ARBA00022741"/>
    </source>
</evidence>
<keyword evidence="3 8" id="KW-0436">Ligase</keyword>
<dbReference type="InterPro" id="IPR001412">
    <property type="entry name" value="aa-tRNA-synth_I_CS"/>
</dbReference>
<feature type="binding site" evidence="8">
    <location>
        <position position="106"/>
    </location>
    <ligand>
        <name>Zn(2+)</name>
        <dbReference type="ChEBI" id="CHEBI:29105"/>
    </ligand>
</feature>
<evidence type="ECO:0000256" key="7">
    <source>
        <dbReference type="ARBA" id="ARBA00023146"/>
    </source>
</evidence>
<organism evidence="11 12">
    <name type="scientific">Nocardiopsis aegyptia</name>
    <dbReference type="NCBI Taxonomy" id="220378"/>
    <lineage>
        <taxon>Bacteria</taxon>
        <taxon>Bacillati</taxon>
        <taxon>Actinomycetota</taxon>
        <taxon>Actinomycetes</taxon>
        <taxon>Streptosporangiales</taxon>
        <taxon>Nocardiopsidaceae</taxon>
        <taxon>Nocardiopsis</taxon>
    </lineage>
</organism>
<dbReference type="PRINTS" id="PR00987">
    <property type="entry name" value="TRNASYNTHGLU"/>
</dbReference>
<comment type="caution">
    <text evidence="11">The sequence shown here is derived from an EMBL/GenBank/DDBJ whole genome shotgun (WGS) entry which is preliminary data.</text>
</comment>
<comment type="catalytic activity">
    <reaction evidence="8">
        <text>tRNA(Glu) + L-glutamate + ATP = L-glutamyl-tRNA(Glu) + AMP + diphosphate</text>
        <dbReference type="Rhea" id="RHEA:23540"/>
        <dbReference type="Rhea" id="RHEA-COMP:9663"/>
        <dbReference type="Rhea" id="RHEA-COMP:9680"/>
        <dbReference type="ChEBI" id="CHEBI:29985"/>
        <dbReference type="ChEBI" id="CHEBI:30616"/>
        <dbReference type="ChEBI" id="CHEBI:33019"/>
        <dbReference type="ChEBI" id="CHEBI:78442"/>
        <dbReference type="ChEBI" id="CHEBI:78520"/>
        <dbReference type="ChEBI" id="CHEBI:456215"/>
        <dbReference type="EC" id="6.1.1.17"/>
    </reaction>
</comment>
<dbReference type="PROSITE" id="PS00178">
    <property type="entry name" value="AA_TRNA_LIGASE_I"/>
    <property type="match status" value="1"/>
</dbReference>
<evidence type="ECO:0000313" key="12">
    <source>
        <dbReference type="Proteomes" id="UP000572051"/>
    </source>
</evidence>
<dbReference type="GO" id="GO:0005524">
    <property type="term" value="F:ATP binding"/>
    <property type="evidence" value="ECO:0007669"/>
    <property type="project" value="UniProtKB-UniRule"/>
</dbReference>
<dbReference type="SUPFAM" id="SSF52374">
    <property type="entry name" value="Nucleotidylyl transferase"/>
    <property type="match status" value="1"/>
</dbReference>
<dbReference type="EC" id="6.1.1.17" evidence="8"/>
<dbReference type="Gene3D" id="1.10.10.350">
    <property type="match status" value="1"/>
</dbReference>
<dbReference type="InterPro" id="IPR000924">
    <property type="entry name" value="Glu/Gln-tRNA-synth"/>
</dbReference>
<dbReference type="HAMAP" id="MF_00022">
    <property type="entry name" value="Glu_tRNA_synth_type1"/>
    <property type="match status" value="1"/>
</dbReference>
<keyword evidence="2 8" id="KW-0963">Cytoplasm</keyword>
<feature type="binding site" evidence="8">
    <location>
        <position position="130"/>
    </location>
    <ligand>
        <name>Zn(2+)</name>
        <dbReference type="ChEBI" id="CHEBI:29105"/>
    </ligand>
</feature>
<dbReference type="PANTHER" id="PTHR43311">
    <property type="entry name" value="GLUTAMATE--TRNA LIGASE"/>
    <property type="match status" value="1"/>
</dbReference>
<feature type="binding site" evidence="8">
    <location>
        <position position="128"/>
    </location>
    <ligand>
        <name>Zn(2+)</name>
        <dbReference type="ChEBI" id="CHEBI:29105"/>
    </ligand>
</feature>
<sequence length="482" mass="54023">MTETPIRTRFAPSPTGMFHVGGARSALFNWALAQQRPDGRMVLRVEDTDAARNRPEWTEGIIRALAWLGIGADDPHFEGPYFQSAYAEKHRETAQDLFKNGRAYYCDCTREMVQERRDNPNLGYDGFCRDRGLEPGPGRALRFRVPEGGPTVVDDRIRGRVEFDHSAIEDFVIARADGSPLFVLANVVDDVEMRITHVIRGEEHLSNTPKQQLLWEALGLTPPVWAHLPVIVNEQRKKLSKRRDKVALESYQEEGYLPEAMVNYLMLLGWAPGDDREIMPWPEMMPLFRIEDVNSSSAFFDEKKLRAFNGDYIRELSVDDFVERCAPWLTGDAVPWDPADYDAEVFRAVAPLAQSRVALLSEIVPNVDFLFLSEPVEDEKSWNKAMKPGVGKEMVEAALARFADPELSWTADALKAATEETGATLGLKLGKAQAPVRVAVTGRTVGLPLFESLELLGRERVQARLTAALEKLRAQEGAGTAE</sequence>
<dbReference type="Pfam" id="PF19269">
    <property type="entry name" value="Anticodon_2"/>
    <property type="match status" value="1"/>
</dbReference>
<feature type="binding site" evidence="8">
    <location>
        <position position="241"/>
    </location>
    <ligand>
        <name>ATP</name>
        <dbReference type="ChEBI" id="CHEBI:30616"/>
    </ligand>
</feature>
<dbReference type="GO" id="GO:0006424">
    <property type="term" value="P:glutamyl-tRNA aminoacylation"/>
    <property type="evidence" value="ECO:0007669"/>
    <property type="project" value="UniProtKB-UniRule"/>
</dbReference>
<keyword evidence="6 8" id="KW-0648">Protein biosynthesis</keyword>
<feature type="domain" description="Aminoacyl-tRNA synthetase class I anticodon-binding" evidence="10">
    <location>
        <begin position="321"/>
        <end position="469"/>
    </location>
</feature>
<evidence type="ECO:0000256" key="6">
    <source>
        <dbReference type="ARBA" id="ARBA00022917"/>
    </source>
</evidence>
<feature type="short sequence motif" description="'KMSKS' region" evidence="8">
    <location>
        <begin position="238"/>
        <end position="242"/>
    </location>
</feature>
<accession>A0A7Z0EMS7</accession>
<comment type="subunit">
    <text evidence="8">Monomer.</text>
</comment>
<dbReference type="GO" id="GO:0005829">
    <property type="term" value="C:cytosol"/>
    <property type="evidence" value="ECO:0007669"/>
    <property type="project" value="TreeGrafter"/>
</dbReference>
<evidence type="ECO:0000259" key="10">
    <source>
        <dbReference type="Pfam" id="PF19269"/>
    </source>
</evidence>
<dbReference type="EMBL" id="JACCFS010000001">
    <property type="protein sequence ID" value="NYJ34138.1"/>
    <property type="molecule type" value="Genomic_DNA"/>
</dbReference>